<evidence type="ECO:0000313" key="2">
    <source>
        <dbReference type="EMBL" id="MFC0522132.1"/>
    </source>
</evidence>
<dbReference type="Proteomes" id="UP001589836">
    <property type="component" value="Unassembled WGS sequence"/>
</dbReference>
<feature type="transmembrane region" description="Helical" evidence="1">
    <location>
        <begin position="12"/>
        <end position="32"/>
    </location>
</feature>
<dbReference type="Pfam" id="PF10706">
    <property type="entry name" value="Aminoglyc_resit"/>
    <property type="match status" value="1"/>
</dbReference>
<evidence type="ECO:0000256" key="1">
    <source>
        <dbReference type="SAM" id="Phobius"/>
    </source>
</evidence>
<evidence type="ECO:0000313" key="3">
    <source>
        <dbReference type="Proteomes" id="UP001589836"/>
    </source>
</evidence>
<dbReference type="InterPro" id="IPR019646">
    <property type="entry name" value="Aminoglyc_AdlTrfase"/>
</dbReference>
<keyword evidence="1" id="KW-0812">Transmembrane</keyword>
<name>A0ABV6LIB5_9BACI</name>
<dbReference type="EMBL" id="JBHLTP010000002">
    <property type="protein sequence ID" value="MFC0522132.1"/>
    <property type="molecule type" value="Genomic_DNA"/>
</dbReference>
<keyword evidence="3" id="KW-1185">Reference proteome</keyword>
<keyword evidence="1" id="KW-1133">Transmembrane helix</keyword>
<organism evidence="2 3">
    <name type="scientific">Pontibacillus salicampi</name>
    <dbReference type="NCBI Taxonomy" id="1449801"/>
    <lineage>
        <taxon>Bacteria</taxon>
        <taxon>Bacillati</taxon>
        <taxon>Bacillota</taxon>
        <taxon>Bacilli</taxon>
        <taxon>Bacillales</taxon>
        <taxon>Bacillaceae</taxon>
        <taxon>Pontibacillus</taxon>
    </lineage>
</organism>
<protein>
    <submittedName>
        <fullName evidence="2">Nucleotidyltransferase domain-containing protein</fullName>
    </submittedName>
</protein>
<comment type="caution">
    <text evidence="2">The sequence shown here is derived from an EMBL/GenBank/DDBJ whole genome shotgun (WGS) entry which is preliminary data.</text>
</comment>
<dbReference type="Gene3D" id="3.30.460.40">
    <property type="match status" value="1"/>
</dbReference>
<reference evidence="2 3" key="1">
    <citation type="submission" date="2024-09" db="EMBL/GenBank/DDBJ databases">
        <authorList>
            <person name="Sun Q."/>
            <person name="Mori K."/>
        </authorList>
    </citation>
    <scope>NUCLEOTIDE SEQUENCE [LARGE SCALE GENOMIC DNA]</scope>
    <source>
        <strain evidence="2 3">NCAIM B.02529</strain>
    </source>
</reference>
<proteinExistence type="predicted"/>
<accession>A0ABV6LIB5</accession>
<dbReference type="InterPro" id="IPR043519">
    <property type="entry name" value="NT_sf"/>
</dbReference>
<dbReference type="RefSeq" id="WP_377344639.1">
    <property type="nucleotide sequence ID" value="NZ_JBHLTP010000002.1"/>
</dbReference>
<dbReference type="SUPFAM" id="SSF81301">
    <property type="entry name" value="Nucleotidyltransferase"/>
    <property type="match status" value="1"/>
</dbReference>
<sequence>MTIYDLQSVQRVMASFPATWFIVGGWAIDLYVGGKTRKHSDVDIGILRGNQQQLFEHLSGWDCYSVKQGQLLRWNGEYLEMPIHEIHAMKKEEGMRLEFLLNEEQANDWCFRRKTDIKLSLDQVWGYSDMNIPFLQPEIVLLYKMKNTKEKDSVDFETVLPYLPMGKMQWLLAAMKRLHPTHPWVKIVQNRVKCC</sequence>
<keyword evidence="1" id="KW-0472">Membrane</keyword>
<gene>
    <name evidence="2" type="ORF">ACFFGV_00825</name>
</gene>